<feature type="transmembrane region" description="Helical" evidence="2">
    <location>
        <begin position="89"/>
        <end position="109"/>
    </location>
</feature>
<reference evidence="5" key="1">
    <citation type="submission" date="2023-11" db="EMBL/GenBank/DDBJ databases">
        <authorList>
            <person name="De Vega J J."/>
            <person name="De Vega J J."/>
        </authorList>
    </citation>
    <scope>NUCLEOTIDE SEQUENCE</scope>
</reference>
<dbReference type="EMBL" id="CAVNYO010000091">
    <property type="protein sequence ID" value="CAK5265479.1"/>
    <property type="molecule type" value="Genomic_DNA"/>
</dbReference>
<feature type="compositionally biased region" description="Basic and acidic residues" evidence="1">
    <location>
        <begin position="327"/>
        <end position="339"/>
    </location>
</feature>
<feature type="domain" description="DUF6534" evidence="3">
    <location>
        <begin position="168"/>
        <end position="256"/>
    </location>
</feature>
<dbReference type="Proteomes" id="UP001295794">
    <property type="component" value="Unassembled WGS sequence"/>
</dbReference>
<accession>A0AAD2HW53</accession>
<evidence type="ECO:0000256" key="2">
    <source>
        <dbReference type="SAM" id="Phobius"/>
    </source>
</evidence>
<evidence type="ECO:0000313" key="5">
    <source>
        <dbReference type="EMBL" id="CAK5281267.1"/>
    </source>
</evidence>
<gene>
    <name evidence="5" type="ORF">MYCIT1_LOCUS32262</name>
    <name evidence="4" type="ORF">MYCIT1_LOCUS6492</name>
</gene>
<dbReference type="PANTHER" id="PTHR40465">
    <property type="entry name" value="CHROMOSOME 1, WHOLE GENOME SHOTGUN SEQUENCE"/>
    <property type="match status" value="1"/>
</dbReference>
<keyword evidence="6" id="KW-1185">Reference proteome</keyword>
<dbReference type="Pfam" id="PF20152">
    <property type="entry name" value="DUF6534"/>
    <property type="match status" value="1"/>
</dbReference>
<dbReference type="PANTHER" id="PTHR40465:SF1">
    <property type="entry name" value="DUF6534 DOMAIN-CONTAINING PROTEIN"/>
    <property type="match status" value="1"/>
</dbReference>
<keyword evidence="2" id="KW-0812">Transmembrane</keyword>
<feature type="transmembrane region" description="Helical" evidence="2">
    <location>
        <begin position="50"/>
        <end position="74"/>
    </location>
</feature>
<name>A0AAD2HW53_9AGAR</name>
<feature type="region of interest" description="Disordered" evidence="1">
    <location>
        <begin position="259"/>
        <end position="287"/>
    </location>
</feature>
<keyword evidence="2" id="KW-0472">Membrane</keyword>
<evidence type="ECO:0000313" key="6">
    <source>
        <dbReference type="Proteomes" id="UP001295794"/>
    </source>
</evidence>
<organism evidence="5 6">
    <name type="scientific">Mycena citricolor</name>
    <dbReference type="NCBI Taxonomy" id="2018698"/>
    <lineage>
        <taxon>Eukaryota</taxon>
        <taxon>Fungi</taxon>
        <taxon>Dikarya</taxon>
        <taxon>Basidiomycota</taxon>
        <taxon>Agaricomycotina</taxon>
        <taxon>Agaricomycetes</taxon>
        <taxon>Agaricomycetidae</taxon>
        <taxon>Agaricales</taxon>
        <taxon>Marasmiineae</taxon>
        <taxon>Mycenaceae</taxon>
        <taxon>Mycena</taxon>
    </lineage>
</organism>
<evidence type="ECO:0000259" key="3">
    <source>
        <dbReference type="Pfam" id="PF20152"/>
    </source>
</evidence>
<feature type="transmembrane region" description="Helical" evidence="2">
    <location>
        <begin position="158"/>
        <end position="180"/>
    </location>
</feature>
<sequence>MVYISVTTLNLTIGCLLIASWANFILVTLECIETAKYFMRYPRDQWFNKISVLSAFACDILTVFCSAVTSYLYMVTHWGSEDYIGTQPWSIPVYILGTACTAAIVQIWLTRMVYNLTRQWYWLPIIALFILTGIVGGAATSAQLFINSSYTGRPALVRYVTIWLSGCVAADAIITAILVVKFRTMNAQTTFSDTRNLIRRLTIASLRNGSITTIMTIITVIVFSAQPEANSATMIEITIGRIYTLSMLSNLNNRSSLFGGSTEGKTSDQTHHHHANHNNTNTQGNVPTVLRIRQDIETHYQRDAIPMETRVGMNKSEGDLESAVEYQDGKDDDKYVNPF</sequence>
<evidence type="ECO:0000256" key="1">
    <source>
        <dbReference type="SAM" id="MobiDB-lite"/>
    </source>
</evidence>
<dbReference type="AlphaFoldDB" id="A0AAD2HW53"/>
<dbReference type="EMBL" id="CAVNYO010000444">
    <property type="protein sequence ID" value="CAK5281267.1"/>
    <property type="molecule type" value="Genomic_DNA"/>
</dbReference>
<evidence type="ECO:0000313" key="4">
    <source>
        <dbReference type="EMBL" id="CAK5265479.1"/>
    </source>
</evidence>
<comment type="caution">
    <text evidence="5">The sequence shown here is derived from an EMBL/GenBank/DDBJ whole genome shotgun (WGS) entry which is preliminary data.</text>
</comment>
<feature type="region of interest" description="Disordered" evidence="1">
    <location>
        <begin position="313"/>
        <end position="339"/>
    </location>
</feature>
<feature type="transmembrane region" description="Helical" evidence="2">
    <location>
        <begin position="121"/>
        <end position="146"/>
    </location>
</feature>
<protein>
    <recommendedName>
        <fullName evidence="3">DUF6534 domain-containing protein</fullName>
    </recommendedName>
</protein>
<keyword evidence="2" id="KW-1133">Transmembrane helix</keyword>
<proteinExistence type="predicted"/>
<dbReference type="InterPro" id="IPR045339">
    <property type="entry name" value="DUF6534"/>
</dbReference>
<feature type="transmembrane region" description="Helical" evidence="2">
    <location>
        <begin position="201"/>
        <end position="225"/>
    </location>
</feature>
<feature type="transmembrane region" description="Helical" evidence="2">
    <location>
        <begin position="6"/>
        <end position="29"/>
    </location>
</feature>